<dbReference type="Pfam" id="PF07690">
    <property type="entry name" value="MFS_1"/>
    <property type="match status" value="1"/>
</dbReference>
<dbReference type="Gene3D" id="1.20.1250.20">
    <property type="entry name" value="MFS general substrate transporter like domains"/>
    <property type="match status" value="1"/>
</dbReference>
<name>A0A2S4PHY8_9PEZI</name>
<dbReference type="InterPro" id="IPR011701">
    <property type="entry name" value="MFS"/>
</dbReference>
<evidence type="ECO:0000259" key="7">
    <source>
        <dbReference type="PROSITE" id="PS50850"/>
    </source>
</evidence>
<sequence>FFTGKPATSNTVSEASEPSVIAVQPKINESFGPVKPTDSFELSLSQPGIDEKNPSSDLKVLKYHRDIYESCHYECRSAFDPDLQWTAAEEKKLIRKLDYRVCAFACFAYFALQIDRGNLSQALSDGLLNDLGLTTNDLNTGLTIFKVAFLLAEIPSQLISKKLGPDRWIPMQMIAWSIVATSQAALSGRASFFACRALIGMLEGGFVPSLVLWLSYFYTSKELPIRLSFFWTALDGTQIIAALWAFGLLHMRGLHGMAGWRWYPCPGPLRRHRHQA</sequence>
<keyword evidence="5 6" id="KW-0472">Membrane</keyword>
<comment type="subcellular location">
    <subcellularLocation>
        <location evidence="1">Membrane</location>
        <topology evidence="1">Multi-pass membrane protein</topology>
    </subcellularLocation>
</comment>
<dbReference type="PANTHER" id="PTHR43791:SF65">
    <property type="entry name" value="MAJOR FACILITATOR SUPERFAMILY (MFS) PROFILE DOMAIN-CONTAINING PROTEIN-RELATED"/>
    <property type="match status" value="1"/>
</dbReference>
<gene>
    <name evidence="8" type="ORF">EPUL_005842</name>
</gene>
<keyword evidence="4 6" id="KW-1133">Transmembrane helix</keyword>
<keyword evidence="9" id="KW-1185">Reference proteome</keyword>
<dbReference type="SUPFAM" id="SSF103473">
    <property type="entry name" value="MFS general substrate transporter"/>
    <property type="match status" value="1"/>
</dbReference>
<dbReference type="OrthoDB" id="1935484at2759"/>
<keyword evidence="3 6" id="KW-0812">Transmembrane</keyword>
<dbReference type="EMBL" id="PEDP01010534">
    <property type="protein sequence ID" value="POS81623.1"/>
    <property type="molecule type" value="Genomic_DNA"/>
</dbReference>
<dbReference type="STRING" id="225359.A0A2S4PHY8"/>
<dbReference type="Proteomes" id="UP000237438">
    <property type="component" value="Unassembled WGS sequence"/>
</dbReference>
<dbReference type="PANTHER" id="PTHR43791">
    <property type="entry name" value="PERMEASE-RELATED"/>
    <property type="match status" value="1"/>
</dbReference>
<dbReference type="AlphaFoldDB" id="A0A2S4PHY8"/>
<keyword evidence="2" id="KW-0813">Transport</keyword>
<dbReference type="FunFam" id="1.20.1250.20:FF:000106">
    <property type="entry name" value="MFS transporter, putative"/>
    <property type="match status" value="1"/>
</dbReference>
<accession>A0A2S4PHY8</accession>
<feature type="domain" description="Major facilitator superfamily (MFS) profile" evidence="7">
    <location>
        <begin position="101"/>
        <end position="276"/>
    </location>
</feature>
<feature type="transmembrane region" description="Helical" evidence="6">
    <location>
        <begin position="198"/>
        <end position="218"/>
    </location>
</feature>
<dbReference type="PROSITE" id="PS50850">
    <property type="entry name" value="MFS"/>
    <property type="match status" value="1"/>
</dbReference>
<comment type="caution">
    <text evidence="8">The sequence shown here is derived from an EMBL/GenBank/DDBJ whole genome shotgun (WGS) entry which is preliminary data.</text>
</comment>
<reference evidence="8 9" key="1">
    <citation type="submission" date="2017-10" db="EMBL/GenBank/DDBJ databases">
        <title>Development of genomic resources for the powdery mildew, Erysiphe pulchra.</title>
        <authorList>
            <person name="Wadl P.A."/>
            <person name="Mack B.M."/>
            <person name="Moore G."/>
            <person name="Beltz S.B."/>
        </authorList>
    </citation>
    <scope>NUCLEOTIDE SEQUENCE [LARGE SCALE GENOMIC DNA]</scope>
    <source>
        <strain evidence="8">Cflorida</strain>
    </source>
</reference>
<evidence type="ECO:0000256" key="4">
    <source>
        <dbReference type="ARBA" id="ARBA00022989"/>
    </source>
</evidence>
<proteinExistence type="predicted"/>
<evidence type="ECO:0000256" key="2">
    <source>
        <dbReference type="ARBA" id="ARBA00022448"/>
    </source>
</evidence>
<feature type="transmembrane region" description="Helical" evidence="6">
    <location>
        <begin position="230"/>
        <end position="251"/>
    </location>
</feature>
<evidence type="ECO:0000256" key="3">
    <source>
        <dbReference type="ARBA" id="ARBA00022692"/>
    </source>
</evidence>
<dbReference type="InterPro" id="IPR020846">
    <property type="entry name" value="MFS_dom"/>
</dbReference>
<organism evidence="8 9">
    <name type="scientific">Erysiphe pulchra</name>
    <dbReference type="NCBI Taxonomy" id="225359"/>
    <lineage>
        <taxon>Eukaryota</taxon>
        <taxon>Fungi</taxon>
        <taxon>Dikarya</taxon>
        <taxon>Ascomycota</taxon>
        <taxon>Pezizomycotina</taxon>
        <taxon>Leotiomycetes</taxon>
        <taxon>Erysiphales</taxon>
        <taxon>Erysiphaceae</taxon>
        <taxon>Erysiphe</taxon>
    </lineage>
</organism>
<dbReference type="InterPro" id="IPR036259">
    <property type="entry name" value="MFS_trans_sf"/>
</dbReference>
<evidence type="ECO:0000313" key="9">
    <source>
        <dbReference type="Proteomes" id="UP000237438"/>
    </source>
</evidence>
<feature type="non-terminal residue" evidence="8">
    <location>
        <position position="1"/>
    </location>
</feature>
<evidence type="ECO:0000313" key="8">
    <source>
        <dbReference type="EMBL" id="POS81623.1"/>
    </source>
</evidence>
<evidence type="ECO:0000256" key="1">
    <source>
        <dbReference type="ARBA" id="ARBA00004141"/>
    </source>
</evidence>
<evidence type="ECO:0000256" key="5">
    <source>
        <dbReference type="ARBA" id="ARBA00023136"/>
    </source>
</evidence>
<protein>
    <recommendedName>
        <fullName evidence="7">Major facilitator superfamily (MFS) profile domain-containing protein</fullName>
    </recommendedName>
</protein>
<dbReference type="GO" id="GO:0022857">
    <property type="term" value="F:transmembrane transporter activity"/>
    <property type="evidence" value="ECO:0007669"/>
    <property type="project" value="InterPro"/>
</dbReference>
<dbReference type="GO" id="GO:0016020">
    <property type="term" value="C:membrane"/>
    <property type="evidence" value="ECO:0007669"/>
    <property type="project" value="UniProtKB-SubCell"/>
</dbReference>
<feature type="non-terminal residue" evidence="8">
    <location>
        <position position="276"/>
    </location>
</feature>
<evidence type="ECO:0000256" key="6">
    <source>
        <dbReference type="SAM" id="Phobius"/>
    </source>
</evidence>